<dbReference type="GO" id="GO:0005524">
    <property type="term" value="F:ATP binding"/>
    <property type="evidence" value="ECO:0007669"/>
    <property type="project" value="UniProtKB-KW"/>
</dbReference>
<dbReference type="HAMAP" id="MF_00185">
    <property type="entry name" value="IPP_trans"/>
    <property type="match status" value="1"/>
</dbReference>
<dbReference type="GO" id="GO:0006400">
    <property type="term" value="P:tRNA modification"/>
    <property type="evidence" value="ECO:0007669"/>
    <property type="project" value="TreeGrafter"/>
</dbReference>
<evidence type="ECO:0000256" key="8">
    <source>
        <dbReference type="ARBA" id="ARBA00022842"/>
    </source>
</evidence>
<comment type="cofactor">
    <cofactor evidence="1">
        <name>Mg(2+)</name>
        <dbReference type="ChEBI" id="CHEBI:18420"/>
    </cofactor>
</comment>
<evidence type="ECO:0000256" key="1">
    <source>
        <dbReference type="ARBA" id="ARBA00001946"/>
    </source>
</evidence>
<dbReference type="FunFam" id="1.10.20.140:FF:000001">
    <property type="entry name" value="tRNA dimethylallyltransferase"/>
    <property type="match status" value="1"/>
</dbReference>
<proteinExistence type="inferred from homology"/>
<dbReference type="EMBL" id="UINC01005203">
    <property type="protein sequence ID" value="SVA19782.1"/>
    <property type="molecule type" value="Genomic_DNA"/>
</dbReference>
<dbReference type="EC" id="2.5.1.75" evidence="3"/>
<dbReference type="AlphaFoldDB" id="A0A381TUQ7"/>
<comment type="catalytic activity">
    <reaction evidence="9">
        <text>adenosine(37) in tRNA + dimethylallyl diphosphate = N(6)-dimethylallyladenosine(37) in tRNA + diphosphate</text>
        <dbReference type="Rhea" id="RHEA:26482"/>
        <dbReference type="Rhea" id="RHEA-COMP:10162"/>
        <dbReference type="Rhea" id="RHEA-COMP:10375"/>
        <dbReference type="ChEBI" id="CHEBI:33019"/>
        <dbReference type="ChEBI" id="CHEBI:57623"/>
        <dbReference type="ChEBI" id="CHEBI:74411"/>
        <dbReference type="ChEBI" id="CHEBI:74415"/>
        <dbReference type="EC" id="2.5.1.75"/>
    </reaction>
</comment>
<evidence type="ECO:0000256" key="4">
    <source>
        <dbReference type="ARBA" id="ARBA00022679"/>
    </source>
</evidence>
<gene>
    <name evidence="10" type="ORF">METZ01_LOCUS72636</name>
</gene>
<dbReference type="PANTHER" id="PTHR11088:SF60">
    <property type="entry name" value="TRNA DIMETHYLALLYLTRANSFERASE"/>
    <property type="match status" value="1"/>
</dbReference>
<evidence type="ECO:0000256" key="6">
    <source>
        <dbReference type="ARBA" id="ARBA00022741"/>
    </source>
</evidence>
<accession>A0A381TUQ7</accession>
<keyword evidence="4" id="KW-0808">Transferase</keyword>
<dbReference type="InterPro" id="IPR027417">
    <property type="entry name" value="P-loop_NTPase"/>
</dbReference>
<comment type="similarity">
    <text evidence="2">Belongs to the IPP transferase family.</text>
</comment>
<keyword evidence="6" id="KW-0547">Nucleotide-binding</keyword>
<dbReference type="SUPFAM" id="SSF52540">
    <property type="entry name" value="P-loop containing nucleoside triphosphate hydrolases"/>
    <property type="match status" value="1"/>
</dbReference>
<keyword evidence="8" id="KW-0460">Magnesium</keyword>
<dbReference type="Gene3D" id="3.40.50.300">
    <property type="entry name" value="P-loop containing nucleotide triphosphate hydrolases"/>
    <property type="match status" value="1"/>
</dbReference>
<evidence type="ECO:0000256" key="9">
    <source>
        <dbReference type="ARBA" id="ARBA00049563"/>
    </source>
</evidence>
<evidence type="ECO:0000256" key="5">
    <source>
        <dbReference type="ARBA" id="ARBA00022694"/>
    </source>
</evidence>
<dbReference type="InterPro" id="IPR039657">
    <property type="entry name" value="Dimethylallyltransferase"/>
</dbReference>
<dbReference type="PANTHER" id="PTHR11088">
    <property type="entry name" value="TRNA DIMETHYLALLYLTRANSFERASE"/>
    <property type="match status" value="1"/>
</dbReference>
<dbReference type="Pfam" id="PF01715">
    <property type="entry name" value="IPPT"/>
    <property type="match status" value="1"/>
</dbReference>
<dbReference type="Gene3D" id="1.10.20.140">
    <property type="match status" value="1"/>
</dbReference>
<keyword evidence="7" id="KW-0067">ATP-binding</keyword>
<evidence type="ECO:0000256" key="7">
    <source>
        <dbReference type="ARBA" id="ARBA00022840"/>
    </source>
</evidence>
<dbReference type="NCBIfam" id="TIGR00174">
    <property type="entry name" value="miaA"/>
    <property type="match status" value="1"/>
</dbReference>
<name>A0A381TUQ7_9ZZZZ</name>
<sequence>MNNSKIIILKGPTASGKTDLAIKLYDKHALEIISVDSVMVYRGLNIGSAKPDPKDLKLYPHHLIDIREPTESYSVGEFHKDVKGLIESVIKKGKTPILVGGTMMYFRVLQQGLSTLPSANQEIRHQIDVEAAEKGWLNLHKELQMIDPKSAQRIKPSDKQRIQRAIEVYRITGKTISSFHQEQKQSLNYQCLDISLFPNDRASLYKRIQERFILMLKKGLISEVENLLSKDLLTSSHPSMKSVGYKQICELIENKCSLEEAKANSIIASRRLAKRQLTWLRSRQKSFFVDCFDQQFTNIIDDKVSQFLV</sequence>
<evidence type="ECO:0000256" key="3">
    <source>
        <dbReference type="ARBA" id="ARBA00012665"/>
    </source>
</evidence>
<evidence type="ECO:0000256" key="2">
    <source>
        <dbReference type="ARBA" id="ARBA00005842"/>
    </source>
</evidence>
<keyword evidence="5" id="KW-0819">tRNA processing</keyword>
<evidence type="ECO:0000313" key="10">
    <source>
        <dbReference type="EMBL" id="SVA19782.1"/>
    </source>
</evidence>
<reference evidence="10" key="1">
    <citation type="submission" date="2018-05" db="EMBL/GenBank/DDBJ databases">
        <authorList>
            <person name="Lanie J.A."/>
            <person name="Ng W.-L."/>
            <person name="Kazmierczak K.M."/>
            <person name="Andrzejewski T.M."/>
            <person name="Davidsen T.M."/>
            <person name="Wayne K.J."/>
            <person name="Tettelin H."/>
            <person name="Glass J.I."/>
            <person name="Rusch D."/>
            <person name="Podicherti R."/>
            <person name="Tsui H.-C.T."/>
            <person name="Winkler M.E."/>
        </authorList>
    </citation>
    <scope>NUCLEOTIDE SEQUENCE</scope>
</reference>
<dbReference type="GO" id="GO:0052381">
    <property type="term" value="F:tRNA dimethylallyltransferase activity"/>
    <property type="evidence" value="ECO:0007669"/>
    <property type="project" value="UniProtKB-EC"/>
</dbReference>
<protein>
    <recommendedName>
        <fullName evidence="3">tRNA dimethylallyltransferase</fullName>
        <ecNumber evidence="3">2.5.1.75</ecNumber>
    </recommendedName>
</protein>
<organism evidence="10">
    <name type="scientific">marine metagenome</name>
    <dbReference type="NCBI Taxonomy" id="408172"/>
    <lineage>
        <taxon>unclassified sequences</taxon>
        <taxon>metagenomes</taxon>
        <taxon>ecological metagenomes</taxon>
    </lineage>
</organism>
<dbReference type="InterPro" id="IPR018022">
    <property type="entry name" value="IPT"/>
</dbReference>